<protein>
    <recommendedName>
        <fullName evidence="14">Cytochrome c oxidase subunit</fullName>
    </recommendedName>
</protein>
<evidence type="ECO:0000256" key="4">
    <source>
        <dbReference type="ARBA" id="ARBA00022692"/>
    </source>
</evidence>
<accession>A0AAV8VYY8</accession>
<evidence type="ECO:0000256" key="5">
    <source>
        <dbReference type="ARBA" id="ARBA00022792"/>
    </source>
</evidence>
<keyword evidence="13" id="KW-1185">Reference proteome</keyword>
<keyword evidence="8" id="KW-0496">Mitochondrion</keyword>
<dbReference type="AlphaFoldDB" id="A0AAV8VYY8"/>
<evidence type="ECO:0000256" key="10">
    <source>
        <dbReference type="RuleBase" id="RU004396"/>
    </source>
</evidence>
<dbReference type="Gene3D" id="4.10.95.10">
    <property type="entry name" value="Cytochrome c oxidase, subunit VIa"/>
    <property type="match status" value="1"/>
</dbReference>
<feature type="transmembrane region" description="Helical" evidence="11">
    <location>
        <begin position="38"/>
        <end position="60"/>
    </location>
</feature>
<comment type="subcellular location">
    <subcellularLocation>
        <location evidence="1">Mitochondrion inner membrane</location>
        <topology evidence="1">Single-pass membrane protein</topology>
    </subcellularLocation>
</comment>
<dbReference type="InterPro" id="IPR001349">
    <property type="entry name" value="Cyt_c_oxidase_su6a"/>
</dbReference>
<dbReference type="SUPFAM" id="SSF81411">
    <property type="entry name" value="Mitochondrial cytochrome c oxidase subunit VIa"/>
    <property type="match status" value="1"/>
</dbReference>
<sequence length="129" mass="14993">MSNPPTNSVIWRSSLRRLSHNRCPPVKSPSHPEGGYKIYKLLTFVVGLPAILTVASMIFIKKRSHECEERPEFVPYEYLRRRTKRFPWGDGNKSFFHNPAVNALPDGYEEGYECVKNKNEECEEECEDD</sequence>
<keyword evidence="6" id="KW-0809">Transit peptide</keyword>
<evidence type="ECO:0000313" key="13">
    <source>
        <dbReference type="Proteomes" id="UP001159042"/>
    </source>
</evidence>
<evidence type="ECO:0000256" key="6">
    <source>
        <dbReference type="ARBA" id="ARBA00022946"/>
    </source>
</evidence>
<keyword evidence="5" id="KW-0999">Mitochondrion inner membrane</keyword>
<dbReference type="GO" id="GO:0006123">
    <property type="term" value="P:mitochondrial electron transport, cytochrome c to oxygen"/>
    <property type="evidence" value="ECO:0007669"/>
    <property type="project" value="TreeGrafter"/>
</dbReference>
<evidence type="ECO:0000256" key="2">
    <source>
        <dbReference type="ARBA" id="ARBA00004673"/>
    </source>
</evidence>
<evidence type="ECO:0000256" key="11">
    <source>
        <dbReference type="SAM" id="Phobius"/>
    </source>
</evidence>
<dbReference type="PANTHER" id="PTHR11504">
    <property type="entry name" value="CYTOCHROME C OXIDASE POLYPEPTIDE VIA"/>
    <property type="match status" value="1"/>
</dbReference>
<dbReference type="GO" id="GO:0030234">
    <property type="term" value="F:enzyme regulator activity"/>
    <property type="evidence" value="ECO:0007669"/>
    <property type="project" value="TreeGrafter"/>
</dbReference>
<reference evidence="12 13" key="1">
    <citation type="journal article" date="2023" name="Insect Mol. Biol.">
        <title>Genome sequencing provides insights into the evolution of gene families encoding plant cell wall-degrading enzymes in longhorned beetles.</title>
        <authorList>
            <person name="Shin N.R."/>
            <person name="Okamura Y."/>
            <person name="Kirsch R."/>
            <person name="Pauchet Y."/>
        </authorList>
    </citation>
    <scope>NUCLEOTIDE SEQUENCE [LARGE SCALE GENOMIC DNA]</scope>
    <source>
        <strain evidence="12">EAD_L_NR</strain>
    </source>
</reference>
<comment type="similarity">
    <text evidence="3 10">Belongs to the cytochrome c oxidase subunit 6A family.</text>
</comment>
<name>A0AAV8VYY8_9CUCU</name>
<evidence type="ECO:0000256" key="8">
    <source>
        <dbReference type="ARBA" id="ARBA00023128"/>
    </source>
</evidence>
<organism evidence="12 13">
    <name type="scientific">Exocentrus adspersus</name>
    <dbReference type="NCBI Taxonomy" id="1586481"/>
    <lineage>
        <taxon>Eukaryota</taxon>
        <taxon>Metazoa</taxon>
        <taxon>Ecdysozoa</taxon>
        <taxon>Arthropoda</taxon>
        <taxon>Hexapoda</taxon>
        <taxon>Insecta</taxon>
        <taxon>Pterygota</taxon>
        <taxon>Neoptera</taxon>
        <taxon>Endopterygota</taxon>
        <taxon>Coleoptera</taxon>
        <taxon>Polyphaga</taxon>
        <taxon>Cucujiformia</taxon>
        <taxon>Chrysomeloidea</taxon>
        <taxon>Cerambycidae</taxon>
        <taxon>Lamiinae</taxon>
        <taxon>Acanthocinini</taxon>
        <taxon>Exocentrus</taxon>
    </lineage>
</organism>
<evidence type="ECO:0000256" key="3">
    <source>
        <dbReference type="ARBA" id="ARBA00005553"/>
    </source>
</evidence>
<comment type="caution">
    <text evidence="12">The sequence shown here is derived from an EMBL/GenBank/DDBJ whole genome shotgun (WGS) entry which is preliminary data.</text>
</comment>
<evidence type="ECO:0008006" key="14">
    <source>
        <dbReference type="Google" id="ProtNLM"/>
    </source>
</evidence>
<evidence type="ECO:0000256" key="9">
    <source>
        <dbReference type="ARBA" id="ARBA00023136"/>
    </source>
</evidence>
<dbReference type="Pfam" id="PF02046">
    <property type="entry name" value="COX6A"/>
    <property type="match status" value="1"/>
</dbReference>
<keyword evidence="7 11" id="KW-1133">Transmembrane helix</keyword>
<dbReference type="PANTHER" id="PTHR11504:SF0">
    <property type="entry name" value="CYTOCHROME C OXIDASE SUBUNIT"/>
    <property type="match status" value="1"/>
</dbReference>
<keyword evidence="4 11" id="KW-0812">Transmembrane</keyword>
<proteinExistence type="inferred from homology"/>
<dbReference type="FunFam" id="4.10.95.10:FF:000001">
    <property type="entry name" value="Cytochrome c oxidase subunit 6A, mitochondrial"/>
    <property type="match status" value="1"/>
</dbReference>
<keyword evidence="9 11" id="KW-0472">Membrane</keyword>
<evidence type="ECO:0000256" key="7">
    <source>
        <dbReference type="ARBA" id="ARBA00022989"/>
    </source>
</evidence>
<dbReference type="GO" id="GO:0005743">
    <property type="term" value="C:mitochondrial inner membrane"/>
    <property type="evidence" value="ECO:0007669"/>
    <property type="project" value="UniProtKB-SubCell"/>
</dbReference>
<dbReference type="Proteomes" id="UP001159042">
    <property type="component" value="Unassembled WGS sequence"/>
</dbReference>
<comment type="pathway">
    <text evidence="2">Energy metabolism; oxidative phosphorylation.</text>
</comment>
<evidence type="ECO:0000313" key="12">
    <source>
        <dbReference type="EMBL" id="KAJ8919259.1"/>
    </source>
</evidence>
<dbReference type="EMBL" id="JANEYG010000019">
    <property type="protein sequence ID" value="KAJ8919259.1"/>
    <property type="molecule type" value="Genomic_DNA"/>
</dbReference>
<dbReference type="InterPro" id="IPR036418">
    <property type="entry name" value="Cyt_c_oxidase_su6a_sf"/>
</dbReference>
<gene>
    <name evidence="12" type="ORF">NQ315_003842</name>
</gene>
<evidence type="ECO:0000256" key="1">
    <source>
        <dbReference type="ARBA" id="ARBA00004434"/>
    </source>
</evidence>